<dbReference type="EMBL" id="NBNE01000262">
    <property type="protein sequence ID" value="OWZ21060.1"/>
    <property type="molecule type" value="Genomic_DNA"/>
</dbReference>
<comment type="function">
    <text evidence="7">Effector that suppresses plant defense responses during pathogen infection.</text>
</comment>
<sequence length="401" mass="45945">MWVHYVVLLGVAAVTTSTNGLLAKDSTSDVPVHSVLGVQSGASTNRFLRIQDGTAAKEEERMFNMGTYFANNKNLANYLKNNKDVDDVFVKLKLNVPSKNIFEDPKFLKWSQYVEDFNQKNSNKEPKSMLPTLLKHYKDFQLSTMLEAATRVDNTRDMAMKLQSDQMKLWKSRGYTPDDVFHGCKLDILDGGLNLLANPRLAIWMKYTEFNPRTTTLFDTLHKTYPDQWLSQILVAGMNNAKTYKLAKELQTQQVNRWLNDRELPTNVFKFLSLNQGPENLLANPQLYTFVKYAERFKANHVDTTKVTLFDALRTHYTDDALVTMLNSALHPTSIREDLYAKYVQDALLSKWAEAPQPKPISKVLNDLGKTPAKINELELAYIDKLLARRSKFAIRKNFVT</sequence>
<protein>
    <recommendedName>
        <fullName evidence="7">RxLR effector protein</fullName>
    </recommendedName>
</protein>
<accession>A0A225WW10</accession>
<comment type="caution">
    <text evidence="9">The sequence shown here is derived from an EMBL/GenBank/DDBJ whole genome shotgun (WGS) entry which is preliminary data.</text>
</comment>
<evidence type="ECO:0000259" key="8">
    <source>
        <dbReference type="Pfam" id="PF22748"/>
    </source>
</evidence>
<evidence type="ECO:0000256" key="6">
    <source>
        <dbReference type="ARBA" id="ARBA00023026"/>
    </source>
</evidence>
<dbReference type="GO" id="GO:0005576">
    <property type="term" value="C:extracellular region"/>
    <property type="evidence" value="ECO:0007669"/>
    <property type="project" value="UniProtKB-SubCell"/>
</dbReference>
<feature type="domain" description="RxLR effector PexRD54 WY" evidence="8">
    <location>
        <begin position="254"/>
        <end position="293"/>
    </location>
</feature>
<evidence type="ECO:0000256" key="2">
    <source>
        <dbReference type="ARBA" id="ARBA00004613"/>
    </source>
</evidence>
<evidence type="ECO:0000313" key="10">
    <source>
        <dbReference type="Proteomes" id="UP000198211"/>
    </source>
</evidence>
<comment type="subcellular location">
    <subcellularLocation>
        <location evidence="1">Host cell</location>
    </subcellularLocation>
    <subcellularLocation>
        <location evidence="2 7">Secreted</location>
    </subcellularLocation>
</comment>
<dbReference type="InterPro" id="IPR031825">
    <property type="entry name" value="RXLR"/>
</dbReference>
<feature type="chain" id="PRO_5044988247" description="RxLR effector protein" evidence="7">
    <location>
        <begin position="18"/>
        <end position="401"/>
    </location>
</feature>
<evidence type="ECO:0000313" key="9">
    <source>
        <dbReference type="EMBL" id="OWZ21060.1"/>
    </source>
</evidence>
<evidence type="ECO:0000256" key="3">
    <source>
        <dbReference type="ARBA" id="ARBA00010400"/>
    </source>
</evidence>
<proteinExistence type="inferred from homology"/>
<dbReference type="Proteomes" id="UP000198211">
    <property type="component" value="Unassembled WGS sequence"/>
</dbReference>
<evidence type="ECO:0000256" key="7">
    <source>
        <dbReference type="RuleBase" id="RU367124"/>
    </source>
</evidence>
<gene>
    <name evidence="9" type="ORF">PHMEG_0004445</name>
</gene>
<dbReference type="GO" id="GO:0043657">
    <property type="term" value="C:host cell"/>
    <property type="evidence" value="ECO:0007669"/>
    <property type="project" value="UniProtKB-SubCell"/>
</dbReference>
<keyword evidence="4 7" id="KW-0964">Secreted</keyword>
<dbReference type="OrthoDB" id="118898at2759"/>
<keyword evidence="10" id="KW-1185">Reference proteome</keyword>
<dbReference type="Pfam" id="PF16810">
    <property type="entry name" value="RXLR"/>
    <property type="match status" value="1"/>
</dbReference>
<keyword evidence="5 7" id="KW-0732">Signal</keyword>
<evidence type="ECO:0000256" key="1">
    <source>
        <dbReference type="ARBA" id="ARBA00004340"/>
    </source>
</evidence>
<dbReference type="AlphaFoldDB" id="A0A225WW10"/>
<reference evidence="10" key="1">
    <citation type="submission" date="2017-03" db="EMBL/GenBank/DDBJ databases">
        <title>Phytopthora megakarya and P. palmivora, two closely related causual agents of cacao black pod achieved similar genome size and gene model numbers by different mechanisms.</title>
        <authorList>
            <person name="Ali S."/>
            <person name="Shao J."/>
            <person name="Larry D.J."/>
            <person name="Kronmiller B."/>
            <person name="Shen D."/>
            <person name="Strem M.D."/>
            <person name="Melnick R.L."/>
            <person name="Guiltinan M.J."/>
            <person name="Tyler B.M."/>
            <person name="Meinhardt L.W."/>
            <person name="Bailey B.A."/>
        </authorList>
    </citation>
    <scope>NUCLEOTIDE SEQUENCE [LARGE SCALE GENOMIC DNA]</scope>
    <source>
        <strain evidence="10">zdho120</strain>
    </source>
</reference>
<dbReference type="InterPro" id="IPR054463">
    <property type="entry name" value="PexRD54_WY"/>
</dbReference>
<comment type="domain">
    <text evidence="7">The RxLR-dEER motif acts to carry the protein into the host cell cytoplasm through binding to cell surface phosphatidylinositol-3-phosphate.</text>
</comment>
<feature type="signal peptide" evidence="7">
    <location>
        <begin position="1"/>
        <end position="17"/>
    </location>
</feature>
<evidence type="ECO:0000256" key="5">
    <source>
        <dbReference type="ARBA" id="ARBA00022729"/>
    </source>
</evidence>
<evidence type="ECO:0000256" key="4">
    <source>
        <dbReference type="ARBA" id="ARBA00022525"/>
    </source>
</evidence>
<name>A0A225WW10_9STRA</name>
<keyword evidence="6" id="KW-0843">Virulence</keyword>
<organism evidence="9 10">
    <name type="scientific">Phytophthora megakarya</name>
    <dbReference type="NCBI Taxonomy" id="4795"/>
    <lineage>
        <taxon>Eukaryota</taxon>
        <taxon>Sar</taxon>
        <taxon>Stramenopiles</taxon>
        <taxon>Oomycota</taxon>
        <taxon>Peronosporomycetes</taxon>
        <taxon>Peronosporales</taxon>
        <taxon>Peronosporaceae</taxon>
        <taxon>Phytophthora</taxon>
    </lineage>
</organism>
<dbReference type="Pfam" id="PF22748">
    <property type="entry name" value="PexRD54_WY"/>
    <property type="match status" value="1"/>
</dbReference>
<comment type="similarity">
    <text evidence="3 7">Belongs to the RxLR effector family.</text>
</comment>